<dbReference type="InterPro" id="IPR002523">
    <property type="entry name" value="MgTranspt_CorA/ZnTranspt_ZntB"/>
</dbReference>
<gene>
    <name evidence="7" type="ORF">JX265_003875</name>
</gene>
<dbReference type="GO" id="GO:0016020">
    <property type="term" value="C:membrane"/>
    <property type="evidence" value="ECO:0007669"/>
    <property type="project" value="UniProtKB-SubCell"/>
</dbReference>
<evidence type="ECO:0000313" key="8">
    <source>
        <dbReference type="Proteomes" id="UP000829685"/>
    </source>
</evidence>
<feature type="transmembrane region" description="Helical" evidence="6">
    <location>
        <begin position="578"/>
        <end position="598"/>
    </location>
</feature>
<accession>A0A9P9WRC4</accession>
<dbReference type="Gene3D" id="1.20.58.340">
    <property type="entry name" value="Magnesium transport protein CorA, transmembrane region"/>
    <property type="match status" value="1"/>
</dbReference>
<evidence type="ECO:0000256" key="2">
    <source>
        <dbReference type="ARBA" id="ARBA00022692"/>
    </source>
</evidence>
<keyword evidence="2 6" id="KW-0812">Transmembrane</keyword>
<keyword evidence="4 6" id="KW-0472">Membrane</keyword>
<dbReference type="SUPFAM" id="SSF144083">
    <property type="entry name" value="Magnesium transport protein CorA, transmembrane region"/>
    <property type="match status" value="1"/>
</dbReference>
<protein>
    <submittedName>
        <fullName evidence="7">Uncharacterized protein</fullName>
    </submittedName>
</protein>
<dbReference type="InterPro" id="IPR045863">
    <property type="entry name" value="CorA_TM1_TM2"/>
</dbReference>
<dbReference type="Pfam" id="PF01544">
    <property type="entry name" value="CorA"/>
    <property type="match status" value="1"/>
</dbReference>
<dbReference type="OrthoDB" id="426293at2759"/>
<evidence type="ECO:0000256" key="4">
    <source>
        <dbReference type="ARBA" id="ARBA00023136"/>
    </source>
</evidence>
<dbReference type="AlphaFoldDB" id="A0A9P9WRC4"/>
<sequence length="725" mass="83575">MSRLHYDDLLRQAEEQHARYLRTLRELFDSTSGSATEERNMAAYTPPLRPLQVNAPLSVASTFAGDLTPLAGGSSRRPRRLTNETGERRPFGLKHTPASLQNYDMDSSDEDEFHPLPPSQVTTGLPPDDLICVQQPLRQTIFDERDLLVHLQSAERSEGVKIALDDVYERREELTMPTMFQVFNDRHDKLYDSATYEVYEVGKDGAAERKHDVEDNDTDLILDARTVWDTVKHVNFTGTAMGRMTSLFDPSPLMLGTLHMTMGGHFDMDEIFQHLVTMEGNKGKTRAYMNRAFEQNELRQRSFFFVFKYYTVVGEKCTPAPWQKYDHRPADTRAADHIDICECSSVLALSLSGEPVRTLERRRRRRAKAEVGNIYSTFAPWQLLNIQCVADDEHVMRNEDSRKVFYNGPYAFLDSLAMEYRDAVKRNIALNDLISKLITPPVTFMFDVRLRDKLLFEDKHFTYSRRYFWAYNTLAVINDGIKSMINAYTETFTKDFWAGRHPTLFPHPDAAQGSPEFQLYVAKLRPLRQELEAAVAMLHQVYEMNEGTRQEIRSLRDQLFSGSSVKESRRAIEQGDNIKILTSLSIIFLPLTFVTSVWSMTGFPLDVDDWQFPATMVCAGVPFLFFVCVVQTRTGMEALTRTIERADEWFKDLAARWARRKEQIAAPAPAGAKLREPRLGRRRRRFSRREDAESKAGDELAADYVARRGWWQWWRRAARVGDRAV</sequence>
<comment type="caution">
    <text evidence="7">The sequence shown here is derived from an EMBL/GenBank/DDBJ whole genome shotgun (WGS) entry which is preliminary data.</text>
</comment>
<feature type="transmembrane region" description="Helical" evidence="6">
    <location>
        <begin position="610"/>
        <end position="630"/>
    </location>
</feature>
<evidence type="ECO:0000256" key="1">
    <source>
        <dbReference type="ARBA" id="ARBA00004141"/>
    </source>
</evidence>
<feature type="compositionally biased region" description="Basic and acidic residues" evidence="5">
    <location>
        <begin position="81"/>
        <end position="90"/>
    </location>
</feature>
<keyword evidence="3 6" id="KW-1133">Transmembrane helix</keyword>
<proteinExistence type="predicted"/>
<feature type="region of interest" description="Disordered" evidence="5">
    <location>
        <begin position="66"/>
        <end position="99"/>
    </location>
</feature>
<keyword evidence="8" id="KW-1185">Reference proteome</keyword>
<evidence type="ECO:0000313" key="7">
    <source>
        <dbReference type="EMBL" id="KAI1876349.1"/>
    </source>
</evidence>
<comment type="subcellular location">
    <subcellularLocation>
        <location evidence="1">Membrane</location>
        <topology evidence="1">Multi-pass membrane protein</topology>
    </subcellularLocation>
</comment>
<organism evidence="7 8">
    <name type="scientific">Neoarthrinium moseri</name>
    <dbReference type="NCBI Taxonomy" id="1658444"/>
    <lineage>
        <taxon>Eukaryota</taxon>
        <taxon>Fungi</taxon>
        <taxon>Dikarya</taxon>
        <taxon>Ascomycota</taxon>
        <taxon>Pezizomycotina</taxon>
        <taxon>Sordariomycetes</taxon>
        <taxon>Xylariomycetidae</taxon>
        <taxon>Amphisphaeriales</taxon>
        <taxon>Apiosporaceae</taxon>
        <taxon>Neoarthrinium</taxon>
    </lineage>
</organism>
<dbReference type="Proteomes" id="UP000829685">
    <property type="component" value="Unassembled WGS sequence"/>
</dbReference>
<dbReference type="GO" id="GO:0046873">
    <property type="term" value="F:metal ion transmembrane transporter activity"/>
    <property type="evidence" value="ECO:0007669"/>
    <property type="project" value="InterPro"/>
</dbReference>
<dbReference type="EMBL" id="JAFIMR010000007">
    <property type="protein sequence ID" value="KAI1876349.1"/>
    <property type="molecule type" value="Genomic_DNA"/>
</dbReference>
<name>A0A9P9WRC4_9PEZI</name>
<evidence type="ECO:0000256" key="5">
    <source>
        <dbReference type="SAM" id="MobiDB-lite"/>
    </source>
</evidence>
<reference evidence="7" key="1">
    <citation type="submission" date="2021-03" db="EMBL/GenBank/DDBJ databases">
        <title>Revisited historic fungal species revealed as producer of novel bioactive compounds through whole genome sequencing and comparative genomics.</title>
        <authorList>
            <person name="Vignolle G.A."/>
            <person name="Hochenegger N."/>
            <person name="Mach R.L."/>
            <person name="Mach-Aigner A.R."/>
            <person name="Javad Rahimi M."/>
            <person name="Salim K.A."/>
            <person name="Chan C.M."/>
            <person name="Lim L.B.L."/>
            <person name="Cai F."/>
            <person name="Druzhinina I.S."/>
            <person name="U'Ren J.M."/>
            <person name="Derntl C."/>
        </authorList>
    </citation>
    <scope>NUCLEOTIDE SEQUENCE</scope>
    <source>
        <strain evidence="7">TUCIM 5799</strain>
    </source>
</reference>
<evidence type="ECO:0000256" key="3">
    <source>
        <dbReference type="ARBA" id="ARBA00022989"/>
    </source>
</evidence>
<evidence type="ECO:0000256" key="6">
    <source>
        <dbReference type="SAM" id="Phobius"/>
    </source>
</evidence>